<dbReference type="InterPro" id="IPR003439">
    <property type="entry name" value="ABC_transporter-like_ATP-bd"/>
</dbReference>
<dbReference type="RefSeq" id="WP_129202814.1">
    <property type="nucleotide sequence ID" value="NZ_CP035495.1"/>
</dbReference>
<dbReference type="AlphaFoldDB" id="A0A4P6EJA4"/>
<keyword evidence="4 6" id="KW-0067">ATP-binding</keyword>
<gene>
    <name evidence="6" type="ORF">ET495_04100</name>
</gene>
<protein>
    <submittedName>
        <fullName evidence="6">ABC transporter ATP-binding protein</fullName>
    </submittedName>
</protein>
<accession>A0A4P6EJA4</accession>
<keyword evidence="2" id="KW-0813">Transport</keyword>
<dbReference type="PANTHER" id="PTHR43335:SF2">
    <property type="entry name" value="ABC TRANSPORTER, ATP-BINDING PROTEIN"/>
    <property type="match status" value="1"/>
</dbReference>
<evidence type="ECO:0000313" key="6">
    <source>
        <dbReference type="EMBL" id="QAY62564.1"/>
    </source>
</evidence>
<dbReference type="OrthoDB" id="9804819at2"/>
<evidence type="ECO:0000313" key="7">
    <source>
        <dbReference type="Proteomes" id="UP000291758"/>
    </source>
</evidence>
<evidence type="ECO:0000259" key="5">
    <source>
        <dbReference type="PROSITE" id="PS50893"/>
    </source>
</evidence>
<dbReference type="Proteomes" id="UP000291758">
    <property type="component" value="Chromosome"/>
</dbReference>
<evidence type="ECO:0000256" key="1">
    <source>
        <dbReference type="ARBA" id="ARBA00005417"/>
    </source>
</evidence>
<name>A0A4P6EJA4_9MICO</name>
<reference evidence="6 7" key="1">
    <citation type="submission" date="2019-01" db="EMBL/GenBank/DDBJ databases">
        <title>Genome sequencing of strain 2JSPR-7.</title>
        <authorList>
            <person name="Heo J."/>
            <person name="Kim S.-J."/>
            <person name="Kim J.-S."/>
            <person name="Hong S.-B."/>
            <person name="Kwon S.-W."/>
        </authorList>
    </citation>
    <scope>NUCLEOTIDE SEQUENCE [LARGE SCALE GENOMIC DNA]</scope>
    <source>
        <strain evidence="6 7">2JSPR-7</strain>
    </source>
</reference>
<dbReference type="PANTHER" id="PTHR43335">
    <property type="entry name" value="ABC TRANSPORTER, ATP-BINDING PROTEIN"/>
    <property type="match status" value="1"/>
</dbReference>
<dbReference type="Gene3D" id="3.40.50.300">
    <property type="entry name" value="P-loop containing nucleotide triphosphate hydrolases"/>
    <property type="match status" value="1"/>
</dbReference>
<dbReference type="KEGG" id="xyl:ET495_04100"/>
<dbReference type="InterPro" id="IPR027417">
    <property type="entry name" value="P-loop_NTPase"/>
</dbReference>
<proteinExistence type="inferred from homology"/>
<dbReference type="PROSITE" id="PS50893">
    <property type="entry name" value="ABC_TRANSPORTER_2"/>
    <property type="match status" value="1"/>
</dbReference>
<dbReference type="SMART" id="SM00382">
    <property type="entry name" value="AAA"/>
    <property type="match status" value="1"/>
</dbReference>
<dbReference type="GO" id="GO:0016887">
    <property type="term" value="F:ATP hydrolysis activity"/>
    <property type="evidence" value="ECO:0007669"/>
    <property type="project" value="InterPro"/>
</dbReference>
<organism evidence="6 7">
    <name type="scientific">Xylanimonas allomyrinae</name>
    <dbReference type="NCBI Taxonomy" id="2509459"/>
    <lineage>
        <taxon>Bacteria</taxon>
        <taxon>Bacillati</taxon>
        <taxon>Actinomycetota</taxon>
        <taxon>Actinomycetes</taxon>
        <taxon>Micrococcales</taxon>
        <taxon>Promicromonosporaceae</taxon>
        <taxon>Xylanimonas</taxon>
    </lineage>
</organism>
<dbReference type="GO" id="GO:0005524">
    <property type="term" value="F:ATP binding"/>
    <property type="evidence" value="ECO:0007669"/>
    <property type="project" value="UniProtKB-KW"/>
</dbReference>
<dbReference type="EMBL" id="CP035495">
    <property type="protein sequence ID" value="QAY62564.1"/>
    <property type="molecule type" value="Genomic_DNA"/>
</dbReference>
<dbReference type="InterPro" id="IPR003593">
    <property type="entry name" value="AAA+_ATPase"/>
</dbReference>
<keyword evidence="7" id="KW-1185">Reference proteome</keyword>
<evidence type="ECO:0000256" key="3">
    <source>
        <dbReference type="ARBA" id="ARBA00022741"/>
    </source>
</evidence>
<sequence>MRDDALVSADGVTVRFGDVTALDEVSCAFGSHGVHGLIGVNGAGKTTLLHAILGLVPVTAGTIARPAEGIAYCTDTPSFEPFLTASEVMAQSAALGRGRSAVPSPREIGEHLDAVGLGDAANRRVAGFSRGMKQRLGIAAALVRSPAVLVLDEPTSALDPVGREAVVRIVREIGRERCVIMSSHTLGDVESVADRLVVLDHGSLVFGGTMDGFLASTAADQVIVVDAVTDPTGLCRVLAARGARPDVAPEEPFSVRLRERDLPALFEVLSGGAHGIRQISFGERSLQQAFVTRIKEVA</sequence>
<evidence type="ECO:0000256" key="4">
    <source>
        <dbReference type="ARBA" id="ARBA00022840"/>
    </source>
</evidence>
<comment type="similarity">
    <text evidence="1">Belongs to the ABC transporter superfamily.</text>
</comment>
<keyword evidence="3" id="KW-0547">Nucleotide-binding</keyword>
<dbReference type="SUPFAM" id="SSF52540">
    <property type="entry name" value="P-loop containing nucleoside triphosphate hydrolases"/>
    <property type="match status" value="1"/>
</dbReference>
<dbReference type="Pfam" id="PF00005">
    <property type="entry name" value="ABC_tran"/>
    <property type="match status" value="1"/>
</dbReference>
<feature type="domain" description="ABC transporter" evidence="5">
    <location>
        <begin position="7"/>
        <end position="226"/>
    </location>
</feature>
<evidence type="ECO:0000256" key="2">
    <source>
        <dbReference type="ARBA" id="ARBA00022448"/>
    </source>
</evidence>